<evidence type="ECO:0000259" key="8">
    <source>
        <dbReference type="Pfam" id="PF01435"/>
    </source>
</evidence>
<keyword evidence="7" id="KW-1133">Transmembrane helix</keyword>
<dbReference type="Pfam" id="PF01435">
    <property type="entry name" value="Peptidase_M48"/>
    <property type="match status" value="1"/>
</dbReference>
<keyword evidence="3 6" id="KW-0378">Hydrolase</keyword>
<evidence type="ECO:0000256" key="4">
    <source>
        <dbReference type="ARBA" id="ARBA00022833"/>
    </source>
</evidence>
<keyword evidence="5 6" id="KW-0482">Metalloprotease</keyword>
<organism evidence="9 10">
    <name type="scientific">Actinomadura macrotermitis</name>
    <dbReference type="NCBI Taxonomy" id="2585200"/>
    <lineage>
        <taxon>Bacteria</taxon>
        <taxon>Bacillati</taxon>
        <taxon>Actinomycetota</taxon>
        <taxon>Actinomycetes</taxon>
        <taxon>Streptosporangiales</taxon>
        <taxon>Thermomonosporaceae</taxon>
        <taxon>Actinomadura</taxon>
    </lineage>
</organism>
<name>A0A7K0BT42_9ACTN</name>
<feature type="transmembrane region" description="Helical" evidence="7">
    <location>
        <begin position="6"/>
        <end position="24"/>
    </location>
</feature>
<dbReference type="GO" id="GO:0046872">
    <property type="term" value="F:metal ion binding"/>
    <property type="evidence" value="ECO:0007669"/>
    <property type="project" value="UniProtKB-KW"/>
</dbReference>
<feature type="transmembrane region" description="Helical" evidence="7">
    <location>
        <begin position="80"/>
        <end position="100"/>
    </location>
</feature>
<keyword evidence="7" id="KW-0812">Transmembrane</keyword>
<reference evidence="9 10" key="1">
    <citation type="submission" date="2019-10" db="EMBL/GenBank/DDBJ databases">
        <title>Actinomadura rubteroloni sp. nov. and Actinomadura macrotermitis sp. nov., isolated from the gut of fungus growing-termite Macrotermes natalensis.</title>
        <authorList>
            <person name="Benndorf R."/>
            <person name="Martin K."/>
            <person name="Kuefner M."/>
            <person name="De Beer W."/>
            <person name="Kaster A.-K."/>
            <person name="Vollmers J."/>
            <person name="Poulsen M."/>
            <person name="Beemelmanns C."/>
        </authorList>
    </citation>
    <scope>NUCLEOTIDE SEQUENCE [LARGE SCALE GENOMIC DNA]</scope>
    <source>
        <strain evidence="9 10">RB68</strain>
    </source>
</reference>
<evidence type="ECO:0000256" key="6">
    <source>
        <dbReference type="RuleBase" id="RU003983"/>
    </source>
</evidence>
<feature type="domain" description="Peptidase M48" evidence="8">
    <location>
        <begin position="125"/>
        <end position="175"/>
    </location>
</feature>
<proteinExistence type="inferred from homology"/>
<accession>A0A7K0BT42</accession>
<dbReference type="InterPro" id="IPR052173">
    <property type="entry name" value="Beta-lactam_resp_regulator"/>
</dbReference>
<sequence>MNEYTCLPAVITLVLGVVLGWRALPLHPRWSARVLAITAAMAALAGVGTVVFIAVNYGATLAPGAADRLPEWMLFGDDRPVPPLLGVPAAALTGAAAVVVGRRAVRWTRELRRAQRAARSVLESDALIATAVPGRRGGVLVSRGLLNGLTARELEVVFRHEESHLRHRHHRYLAAGAFAAALIPPLRTLEGRLRLAVERWADEDAAAVVGDRVLIAHTIAKVALAGVPEGGPAPAFTDSIVVERVQAMLASPPGTNPVTGPVVLAGSGLTTGLLAATALQLDHALVSTFL</sequence>
<evidence type="ECO:0000256" key="7">
    <source>
        <dbReference type="SAM" id="Phobius"/>
    </source>
</evidence>
<evidence type="ECO:0000256" key="2">
    <source>
        <dbReference type="ARBA" id="ARBA00022723"/>
    </source>
</evidence>
<evidence type="ECO:0000256" key="1">
    <source>
        <dbReference type="ARBA" id="ARBA00022670"/>
    </source>
</evidence>
<keyword evidence="4 6" id="KW-0862">Zinc</keyword>
<dbReference type="EMBL" id="WEGH01000002">
    <property type="protein sequence ID" value="MQY04350.1"/>
    <property type="molecule type" value="Genomic_DNA"/>
</dbReference>
<dbReference type="Gene3D" id="3.30.2010.10">
    <property type="entry name" value="Metalloproteases ('zincins'), catalytic domain"/>
    <property type="match status" value="1"/>
</dbReference>
<comment type="similarity">
    <text evidence="6">Belongs to the peptidase M48 family.</text>
</comment>
<dbReference type="PANTHER" id="PTHR34978:SF3">
    <property type="entry name" value="SLR0241 PROTEIN"/>
    <property type="match status" value="1"/>
</dbReference>
<dbReference type="GO" id="GO:0006508">
    <property type="term" value="P:proteolysis"/>
    <property type="evidence" value="ECO:0007669"/>
    <property type="project" value="UniProtKB-KW"/>
</dbReference>
<dbReference type="CDD" id="cd07326">
    <property type="entry name" value="M56_BlaR1_MecR1_like"/>
    <property type="match status" value="1"/>
</dbReference>
<keyword evidence="2" id="KW-0479">Metal-binding</keyword>
<dbReference type="RefSeq" id="WP_328594100.1">
    <property type="nucleotide sequence ID" value="NZ_WEGH01000002.1"/>
</dbReference>
<dbReference type="PANTHER" id="PTHR34978">
    <property type="entry name" value="POSSIBLE SENSOR-TRANSDUCER PROTEIN BLAR"/>
    <property type="match status" value="1"/>
</dbReference>
<keyword evidence="1 6" id="KW-0645">Protease</keyword>
<dbReference type="AlphaFoldDB" id="A0A7K0BT42"/>
<dbReference type="InterPro" id="IPR001915">
    <property type="entry name" value="Peptidase_M48"/>
</dbReference>
<evidence type="ECO:0000256" key="5">
    <source>
        <dbReference type="ARBA" id="ARBA00023049"/>
    </source>
</evidence>
<evidence type="ECO:0000313" key="9">
    <source>
        <dbReference type="EMBL" id="MQY04350.1"/>
    </source>
</evidence>
<comment type="cofactor">
    <cofactor evidence="6">
        <name>Zn(2+)</name>
        <dbReference type="ChEBI" id="CHEBI:29105"/>
    </cofactor>
    <text evidence="6">Binds 1 zinc ion per subunit.</text>
</comment>
<dbReference type="GO" id="GO:0004222">
    <property type="term" value="F:metalloendopeptidase activity"/>
    <property type="evidence" value="ECO:0007669"/>
    <property type="project" value="InterPro"/>
</dbReference>
<keyword evidence="7" id="KW-0472">Membrane</keyword>
<evidence type="ECO:0000256" key="3">
    <source>
        <dbReference type="ARBA" id="ARBA00022801"/>
    </source>
</evidence>
<evidence type="ECO:0000313" key="10">
    <source>
        <dbReference type="Proteomes" id="UP000487268"/>
    </source>
</evidence>
<dbReference type="Proteomes" id="UP000487268">
    <property type="component" value="Unassembled WGS sequence"/>
</dbReference>
<gene>
    <name evidence="9" type="ORF">ACRB68_24030</name>
</gene>
<protein>
    <recommendedName>
        <fullName evidence="8">Peptidase M48 domain-containing protein</fullName>
    </recommendedName>
</protein>
<feature type="transmembrane region" description="Helical" evidence="7">
    <location>
        <begin position="36"/>
        <end position="60"/>
    </location>
</feature>
<keyword evidence="10" id="KW-1185">Reference proteome</keyword>
<comment type="caution">
    <text evidence="9">The sequence shown here is derived from an EMBL/GenBank/DDBJ whole genome shotgun (WGS) entry which is preliminary data.</text>
</comment>